<protein>
    <submittedName>
        <fullName evidence="3">Putative secreted protein</fullName>
    </submittedName>
</protein>
<dbReference type="AlphaFoldDB" id="A0A6B0UGW0"/>
<organism evidence="3">
    <name type="scientific">Ixodes ricinus</name>
    <name type="common">Common tick</name>
    <name type="synonym">Acarus ricinus</name>
    <dbReference type="NCBI Taxonomy" id="34613"/>
    <lineage>
        <taxon>Eukaryota</taxon>
        <taxon>Metazoa</taxon>
        <taxon>Ecdysozoa</taxon>
        <taxon>Arthropoda</taxon>
        <taxon>Chelicerata</taxon>
        <taxon>Arachnida</taxon>
        <taxon>Acari</taxon>
        <taxon>Parasitiformes</taxon>
        <taxon>Ixodida</taxon>
        <taxon>Ixodoidea</taxon>
        <taxon>Ixodidae</taxon>
        <taxon>Ixodinae</taxon>
        <taxon>Ixodes</taxon>
    </lineage>
</organism>
<dbReference type="EMBL" id="GIFC01006442">
    <property type="protein sequence ID" value="MXU88525.1"/>
    <property type="molecule type" value="Transcribed_RNA"/>
</dbReference>
<feature type="chain" id="PRO_5025421313" evidence="2">
    <location>
        <begin position="16"/>
        <end position="102"/>
    </location>
</feature>
<evidence type="ECO:0000256" key="1">
    <source>
        <dbReference type="SAM" id="MobiDB-lite"/>
    </source>
</evidence>
<sequence length="102" mass="11385">MLLLLVSFPPSVCMCTKLKILACSWYGFQYTQLEPYVAAKDSAWSTSHCWPVAVSSASHSSQELGEGLGRDETDGMTSHCQTIRRRLRRSPQRGHSGGPRER</sequence>
<name>A0A6B0UGW0_IXORI</name>
<feature type="signal peptide" evidence="2">
    <location>
        <begin position="1"/>
        <end position="15"/>
    </location>
</feature>
<feature type="compositionally biased region" description="Basic residues" evidence="1">
    <location>
        <begin position="82"/>
        <end position="92"/>
    </location>
</feature>
<reference evidence="3" key="1">
    <citation type="submission" date="2019-12" db="EMBL/GenBank/DDBJ databases">
        <title>An insight into the sialome of adult female Ixodes ricinus ticks feeding for 6 days.</title>
        <authorList>
            <person name="Perner J."/>
            <person name="Ribeiro J.M.C."/>
        </authorList>
    </citation>
    <scope>NUCLEOTIDE SEQUENCE</scope>
    <source>
        <strain evidence="3">Semi-engorged</strain>
        <tissue evidence="3">Salivary glands</tissue>
    </source>
</reference>
<keyword evidence="2" id="KW-0732">Signal</keyword>
<proteinExistence type="predicted"/>
<accession>A0A6B0UGW0</accession>
<evidence type="ECO:0000256" key="2">
    <source>
        <dbReference type="SAM" id="SignalP"/>
    </source>
</evidence>
<evidence type="ECO:0000313" key="3">
    <source>
        <dbReference type="EMBL" id="MXU88525.1"/>
    </source>
</evidence>
<feature type="region of interest" description="Disordered" evidence="1">
    <location>
        <begin position="56"/>
        <end position="102"/>
    </location>
</feature>